<gene>
    <name evidence="1" type="ORF">HUJ06_001004</name>
</gene>
<name>A0A822ZH75_NELNU</name>
<protein>
    <submittedName>
        <fullName evidence="1">Uncharacterized protein</fullName>
    </submittedName>
</protein>
<proteinExistence type="predicted"/>
<evidence type="ECO:0000313" key="2">
    <source>
        <dbReference type="Proteomes" id="UP000607653"/>
    </source>
</evidence>
<dbReference type="Proteomes" id="UP000607653">
    <property type="component" value="Unassembled WGS sequence"/>
</dbReference>
<sequence length="77" mass="9258">MVHYLQIVFGTRCSTKQFREMFNSLFLSLEYKKRLQQTPFRHFLNLPHMIVETSLLIYLVKSWESTSHCFTIGERTV</sequence>
<reference evidence="1 2" key="1">
    <citation type="journal article" date="2020" name="Mol. Biol. Evol.">
        <title>Distinct Expression and Methylation Patterns for Genes with Different Fates following a Single Whole-Genome Duplication in Flowering Plants.</title>
        <authorList>
            <person name="Shi T."/>
            <person name="Rahmani R.S."/>
            <person name="Gugger P.F."/>
            <person name="Wang M."/>
            <person name="Li H."/>
            <person name="Zhang Y."/>
            <person name="Li Z."/>
            <person name="Wang Q."/>
            <person name="Van de Peer Y."/>
            <person name="Marchal K."/>
            <person name="Chen J."/>
        </authorList>
    </citation>
    <scope>NUCLEOTIDE SEQUENCE [LARGE SCALE GENOMIC DNA]</scope>
    <source>
        <tissue evidence="1">Leaf</tissue>
    </source>
</reference>
<dbReference type="EMBL" id="DUZY01000006">
    <property type="protein sequence ID" value="DAD42775.1"/>
    <property type="molecule type" value="Genomic_DNA"/>
</dbReference>
<evidence type="ECO:0000313" key="1">
    <source>
        <dbReference type="EMBL" id="DAD42775.1"/>
    </source>
</evidence>
<keyword evidence="2" id="KW-1185">Reference proteome</keyword>
<organism evidence="1 2">
    <name type="scientific">Nelumbo nucifera</name>
    <name type="common">Sacred lotus</name>
    <dbReference type="NCBI Taxonomy" id="4432"/>
    <lineage>
        <taxon>Eukaryota</taxon>
        <taxon>Viridiplantae</taxon>
        <taxon>Streptophyta</taxon>
        <taxon>Embryophyta</taxon>
        <taxon>Tracheophyta</taxon>
        <taxon>Spermatophyta</taxon>
        <taxon>Magnoliopsida</taxon>
        <taxon>Proteales</taxon>
        <taxon>Nelumbonaceae</taxon>
        <taxon>Nelumbo</taxon>
    </lineage>
</organism>
<dbReference type="AlphaFoldDB" id="A0A822ZH75"/>
<comment type="caution">
    <text evidence="1">The sequence shown here is derived from an EMBL/GenBank/DDBJ whole genome shotgun (WGS) entry which is preliminary data.</text>
</comment>
<accession>A0A822ZH75</accession>